<evidence type="ECO:0000256" key="1">
    <source>
        <dbReference type="SAM" id="MobiDB-lite"/>
    </source>
</evidence>
<proteinExistence type="predicted"/>
<name>A0AAW2ZAH1_9EUKA</name>
<evidence type="ECO:0000313" key="3">
    <source>
        <dbReference type="Proteomes" id="UP001431209"/>
    </source>
</evidence>
<accession>A0AAW2ZAH1</accession>
<protein>
    <submittedName>
        <fullName evidence="2">Developmentally-regulated protein</fullName>
    </submittedName>
</protein>
<reference evidence="2 3" key="1">
    <citation type="submission" date="2024-03" db="EMBL/GenBank/DDBJ databases">
        <title>The Acrasis kona genome and developmental transcriptomes reveal deep origins of eukaryotic multicellular pathways.</title>
        <authorList>
            <person name="Sheikh S."/>
            <person name="Fu C.-J."/>
            <person name="Brown M.W."/>
            <person name="Baldauf S.L."/>
        </authorList>
    </citation>
    <scope>NUCLEOTIDE SEQUENCE [LARGE SCALE GENOMIC DNA]</scope>
    <source>
        <strain evidence="2 3">ATCC MYA-3509</strain>
    </source>
</reference>
<dbReference type="Proteomes" id="UP001431209">
    <property type="component" value="Unassembled WGS sequence"/>
</dbReference>
<sequence length="280" mass="30688">MSTRKQMKLAEETTGHPNTEVKVENKNTTKPALPKEIAPKPLSNPKPPTQIVDLTSSPKTPKKQLAPQVDECASSSSEDCSQPNPSKQSLDLFSASSFGQEISMFSPHSLQFLINNEPSEKRPRSPCNATSIPSNKRRRVLHFNTNIHNDSDALPEHSPDVQDDDDVQPNLLSSPAIWDLSLAEGSNYGASNNEPTVANGFLTSTMCGSLDITTPQNKDSACVNLTKTFNEVKPKDQPKSSTPKKKTKKRAPSESKIKSMQEVESLLSQIKYTSQSQADK</sequence>
<dbReference type="AlphaFoldDB" id="A0AAW2ZAH1"/>
<feature type="compositionally biased region" description="Basic and acidic residues" evidence="1">
    <location>
        <begin position="8"/>
        <end position="27"/>
    </location>
</feature>
<feature type="region of interest" description="Disordered" evidence="1">
    <location>
        <begin position="1"/>
        <end position="88"/>
    </location>
</feature>
<evidence type="ECO:0000313" key="2">
    <source>
        <dbReference type="EMBL" id="KAL0485948.1"/>
    </source>
</evidence>
<feature type="region of interest" description="Disordered" evidence="1">
    <location>
        <begin position="148"/>
        <end position="171"/>
    </location>
</feature>
<gene>
    <name evidence="2" type="ORF">AKO1_001690</name>
</gene>
<comment type="caution">
    <text evidence="2">The sequence shown here is derived from an EMBL/GenBank/DDBJ whole genome shotgun (WGS) entry which is preliminary data.</text>
</comment>
<keyword evidence="3" id="KW-1185">Reference proteome</keyword>
<organism evidence="2 3">
    <name type="scientific">Acrasis kona</name>
    <dbReference type="NCBI Taxonomy" id="1008807"/>
    <lineage>
        <taxon>Eukaryota</taxon>
        <taxon>Discoba</taxon>
        <taxon>Heterolobosea</taxon>
        <taxon>Tetramitia</taxon>
        <taxon>Eutetramitia</taxon>
        <taxon>Acrasidae</taxon>
        <taxon>Acrasis</taxon>
    </lineage>
</organism>
<feature type="compositionally biased region" description="Basic and acidic residues" evidence="1">
    <location>
        <begin position="251"/>
        <end position="261"/>
    </location>
</feature>
<feature type="compositionally biased region" description="Basic and acidic residues" evidence="1">
    <location>
        <begin position="149"/>
        <end position="160"/>
    </location>
</feature>
<feature type="region of interest" description="Disordered" evidence="1">
    <location>
        <begin position="232"/>
        <end position="262"/>
    </location>
</feature>
<feature type="compositionally biased region" description="Low complexity" evidence="1">
    <location>
        <begin position="70"/>
        <end position="81"/>
    </location>
</feature>
<dbReference type="EMBL" id="JAOPGA020001192">
    <property type="protein sequence ID" value="KAL0485948.1"/>
    <property type="molecule type" value="Genomic_DNA"/>
</dbReference>